<dbReference type="STRING" id="1703345.A3860_28300"/>
<dbReference type="PANTHER" id="PTHR40980:SF3">
    <property type="entry name" value="TONB-DEPENDENT RECEPTOR-LIKE BETA-BARREL DOMAIN-CONTAINING PROTEIN"/>
    <property type="match status" value="1"/>
</dbReference>
<keyword evidence="8" id="KW-1185">Reference proteome</keyword>
<feature type="chain" id="PRO_5013071270" evidence="4">
    <location>
        <begin position="20"/>
        <end position="845"/>
    </location>
</feature>
<keyword evidence="3" id="KW-0998">Cell outer membrane</keyword>
<dbReference type="RefSeq" id="WP_081149097.1">
    <property type="nucleotide sequence ID" value="NZ_LVYD01000050.1"/>
</dbReference>
<accession>A0A1V9FW70</accession>
<dbReference type="AlphaFoldDB" id="A0A1V9FW70"/>
<organism evidence="7 8">
    <name type="scientific">Niastella vici</name>
    <dbReference type="NCBI Taxonomy" id="1703345"/>
    <lineage>
        <taxon>Bacteria</taxon>
        <taxon>Pseudomonadati</taxon>
        <taxon>Bacteroidota</taxon>
        <taxon>Chitinophagia</taxon>
        <taxon>Chitinophagales</taxon>
        <taxon>Chitinophagaceae</taxon>
        <taxon>Niastella</taxon>
    </lineage>
</organism>
<dbReference type="InterPro" id="IPR036942">
    <property type="entry name" value="Beta-barrel_TonB_sf"/>
</dbReference>
<comment type="caution">
    <text evidence="7">The sequence shown here is derived from an EMBL/GenBank/DDBJ whole genome shotgun (WGS) entry which is preliminary data.</text>
</comment>
<name>A0A1V9FW70_9BACT</name>
<evidence type="ECO:0000256" key="1">
    <source>
        <dbReference type="ARBA" id="ARBA00004442"/>
    </source>
</evidence>
<proteinExistence type="predicted"/>
<gene>
    <name evidence="7" type="ORF">A3860_28300</name>
</gene>
<reference evidence="7 8" key="1">
    <citation type="submission" date="2016-03" db="EMBL/GenBank/DDBJ databases">
        <title>Niastella vici sp. nov., isolated from farmland soil.</title>
        <authorList>
            <person name="Chen L."/>
            <person name="Wang D."/>
            <person name="Yang S."/>
            <person name="Wang G."/>
        </authorList>
    </citation>
    <scope>NUCLEOTIDE SEQUENCE [LARGE SCALE GENOMIC DNA]</scope>
    <source>
        <strain evidence="7 8">DJ57</strain>
    </source>
</reference>
<dbReference type="PANTHER" id="PTHR40980">
    <property type="entry name" value="PLUG DOMAIN-CONTAINING PROTEIN"/>
    <property type="match status" value="1"/>
</dbReference>
<evidence type="ECO:0000256" key="2">
    <source>
        <dbReference type="ARBA" id="ARBA00023136"/>
    </source>
</evidence>
<protein>
    <submittedName>
        <fullName evidence="7">Uncharacterized protein</fullName>
    </submittedName>
</protein>
<dbReference type="Pfam" id="PF07715">
    <property type="entry name" value="Plug"/>
    <property type="match status" value="1"/>
</dbReference>
<dbReference type="EMBL" id="LVYD01000050">
    <property type="protein sequence ID" value="OQP62595.1"/>
    <property type="molecule type" value="Genomic_DNA"/>
</dbReference>
<keyword evidence="4" id="KW-0732">Signal</keyword>
<feature type="domain" description="TonB-dependent receptor plug" evidence="5">
    <location>
        <begin position="166"/>
        <end position="233"/>
    </location>
</feature>
<evidence type="ECO:0000259" key="5">
    <source>
        <dbReference type="Pfam" id="PF07715"/>
    </source>
</evidence>
<dbReference type="InterPro" id="IPR037066">
    <property type="entry name" value="Plug_dom_sf"/>
</dbReference>
<feature type="signal peptide" evidence="4">
    <location>
        <begin position="1"/>
        <end position="19"/>
    </location>
</feature>
<feature type="domain" description="Outer membrane protein beta-barrel" evidence="6">
    <location>
        <begin position="388"/>
        <end position="819"/>
    </location>
</feature>
<dbReference type="Gene3D" id="2.170.130.10">
    <property type="entry name" value="TonB-dependent receptor, plug domain"/>
    <property type="match status" value="1"/>
</dbReference>
<evidence type="ECO:0000256" key="4">
    <source>
        <dbReference type="SAM" id="SignalP"/>
    </source>
</evidence>
<comment type="subcellular location">
    <subcellularLocation>
        <location evidence="1">Cell outer membrane</location>
    </subcellularLocation>
</comment>
<dbReference type="Pfam" id="PF14905">
    <property type="entry name" value="OMP_b-brl_3"/>
    <property type="match status" value="1"/>
</dbReference>
<evidence type="ECO:0000313" key="8">
    <source>
        <dbReference type="Proteomes" id="UP000192796"/>
    </source>
</evidence>
<dbReference type="SUPFAM" id="SSF56935">
    <property type="entry name" value="Porins"/>
    <property type="match status" value="1"/>
</dbReference>
<dbReference type="OrthoDB" id="905812at2"/>
<dbReference type="Gene3D" id="2.40.170.20">
    <property type="entry name" value="TonB-dependent receptor, beta-barrel domain"/>
    <property type="match status" value="1"/>
</dbReference>
<sequence length="845" mass="95128">MKPVLALLLTKLVAISLWAQVENTPRNHSASAGAGKLFGRIVDAKNNKGIDAASVQLFLKKDGQLAGGMLTKPNGDFDISNISTTDTFKLVATAIGYAKQEIIIAFDRSANRNATAEKDLGNIKLTAESQYLGSVTVVAQKPALQMGIDRKTFDVEKNLSSAGGTGIDVMRNIPSVTVDVDGNVLLRNNSPQIFVDGRPTILTLDQIPADNIERVELITNPSAKFDAASTGGIINVVLKKNKKLGLNGLVSAGGGSPDIYNGNLALNLRQGKFNFFVNGNFNHAGGRAKSETYRQNKENGNIENYFNQFAFTDRKRQFYSIRFGMDYFLDNRNTFTLTQNFGGGRFTNNEDQHQEYYDINYVPEHYGFRTTDGKSTNERSSTQLLFKHNFVEAGKSISADVNYNHGSNNDNTSILNTYAYPDGSVYSPDSRVHNTGTGSNDQVTIQVDYVDPHGEDGKLETGIRTYINDYTSTFNAFSINNASEIKLPLSNNYKYREIVNAAYATYTGKLWGIGYQAGLRAEHSKFDGELVDSARKFGYKLPQQFKNLFDGLFPSLFLSKTIGEGQEIQLNYSRRIRRPDFWQMNPFVDINDPLNIRQGNPALRPEFTNSFEFNYNKTYNSGNFLGVIYFRNTQGDITRYSDTITTAQYQQLHNAAIDPSAILNTFVNAQYQNRWGSELTLQQKVGQQFDITPTVDLQYKKVKSNINNTDLSNEGFNWEAKLILNYRVAARSGLLNKWSFQATGGYESPEVIPQGKRKEMYGIDFGLRKEFLKNKATFTFNINDVFNSRKRGTINDTENFYQDSYRRWDVRSFRATFTYKFGKTDFQLFKRNNGNGNQNENMDRD</sequence>
<evidence type="ECO:0000256" key="3">
    <source>
        <dbReference type="ARBA" id="ARBA00023237"/>
    </source>
</evidence>
<keyword evidence="2" id="KW-0472">Membrane</keyword>
<evidence type="ECO:0000259" key="6">
    <source>
        <dbReference type="Pfam" id="PF14905"/>
    </source>
</evidence>
<dbReference type="InterPro" id="IPR041700">
    <property type="entry name" value="OMP_b-brl_3"/>
</dbReference>
<dbReference type="GO" id="GO:0009279">
    <property type="term" value="C:cell outer membrane"/>
    <property type="evidence" value="ECO:0007669"/>
    <property type="project" value="UniProtKB-SubCell"/>
</dbReference>
<evidence type="ECO:0000313" key="7">
    <source>
        <dbReference type="EMBL" id="OQP62595.1"/>
    </source>
</evidence>
<dbReference type="Proteomes" id="UP000192796">
    <property type="component" value="Unassembled WGS sequence"/>
</dbReference>
<dbReference type="InterPro" id="IPR012910">
    <property type="entry name" value="Plug_dom"/>
</dbReference>